<evidence type="ECO:0000313" key="3">
    <source>
        <dbReference type="Proteomes" id="UP001055105"/>
    </source>
</evidence>
<organism evidence="2 3">
    <name type="scientific">Alistipes finegoldii</name>
    <dbReference type="NCBI Taxonomy" id="214856"/>
    <lineage>
        <taxon>Bacteria</taxon>
        <taxon>Pseudomonadati</taxon>
        <taxon>Bacteroidota</taxon>
        <taxon>Bacteroidia</taxon>
        <taxon>Bacteroidales</taxon>
        <taxon>Rikenellaceae</taxon>
        <taxon>Alistipes</taxon>
    </lineage>
</organism>
<dbReference type="Pfam" id="PF00027">
    <property type="entry name" value="cNMP_binding"/>
    <property type="match status" value="1"/>
</dbReference>
<evidence type="ECO:0000259" key="1">
    <source>
        <dbReference type="Pfam" id="PF00027"/>
    </source>
</evidence>
<dbReference type="GeneID" id="79837188"/>
<dbReference type="RefSeq" id="WP_195291134.1">
    <property type="nucleotide sequence ID" value="NZ_AP025581.1"/>
</dbReference>
<dbReference type="Gene3D" id="2.60.120.10">
    <property type="entry name" value="Jelly Rolls"/>
    <property type="match status" value="1"/>
</dbReference>
<feature type="domain" description="Cyclic nucleotide-binding" evidence="1">
    <location>
        <begin position="31"/>
        <end position="116"/>
    </location>
</feature>
<dbReference type="InterPro" id="IPR000595">
    <property type="entry name" value="cNMP-bd_dom"/>
</dbReference>
<proteinExistence type="predicted"/>
<dbReference type="SUPFAM" id="SSF51206">
    <property type="entry name" value="cAMP-binding domain-like"/>
    <property type="match status" value="1"/>
</dbReference>
<dbReference type="Proteomes" id="UP001055105">
    <property type="component" value="Unassembled WGS sequence"/>
</dbReference>
<accession>A0AA37KK04</accession>
<dbReference type="InterPro" id="IPR014710">
    <property type="entry name" value="RmlC-like_jellyroll"/>
</dbReference>
<gene>
    <name evidence="2" type="ORF">CE91St16_02330</name>
</gene>
<dbReference type="CDD" id="cd00038">
    <property type="entry name" value="CAP_ED"/>
    <property type="match status" value="1"/>
</dbReference>
<evidence type="ECO:0000313" key="2">
    <source>
        <dbReference type="EMBL" id="GKI17325.1"/>
    </source>
</evidence>
<dbReference type="EMBL" id="BQOL01000001">
    <property type="protein sequence ID" value="GKI17325.1"/>
    <property type="molecule type" value="Genomic_DNA"/>
</dbReference>
<comment type="caution">
    <text evidence="2">The sequence shown here is derived from an EMBL/GenBank/DDBJ whole genome shotgun (WGS) entry which is preliminary data.</text>
</comment>
<dbReference type="AlphaFoldDB" id="A0AA37KK04"/>
<protein>
    <submittedName>
        <fullName evidence="2">Cyclic nucleotide-binding protein</fullName>
    </submittedName>
</protein>
<reference evidence="2" key="1">
    <citation type="submission" date="2022-01" db="EMBL/GenBank/DDBJ databases">
        <title>Novel bile acid biosynthetic pathways are enriched in the microbiome of centenarians.</title>
        <authorList>
            <person name="Sato Y."/>
            <person name="Atarashi K."/>
            <person name="Plichta R.D."/>
            <person name="Arai Y."/>
            <person name="Sasajima S."/>
            <person name="Kearney M.S."/>
            <person name="Suda W."/>
            <person name="Takeshita K."/>
            <person name="Sasaki T."/>
            <person name="Okamoto S."/>
            <person name="Skelly N.A."/>
            <person name="Okamura Y."/>
            <person name="Vlamakis H."/>
            <person name="Li Y."/>
            <person name="Tanoue T."/>
            <person name="Takei H."/>
            <person name="Nittono H."/>
            <person name="Narushima S."/>
            <person name="Irie J."/>
            <person name="Itoh H."/>
            <person name="Moriya K."/>
            <person name="Sugiura Y."/>
            <person name="Suematsu M."/>
            <person name="Moritoki N."/>
            <person name="Shibata S."/>
            <person name="Littman R.D."/>
            <person name="Fischbach A.M."/>
            <person name="Uwamino Y."/>
            <person name="Inoue T."/>
            <person name="Honda A."/>
            <person name="Hattori M."/>
            <person name="Murai T."/>
            <person name="Xavier J.R."/>
            <person name="Hirose N."/>
            <person name="Honda K."/>
        </authorList>
    </citation>
    <scope>NUCLEOTIDE SEQUENCE</scope>
    <source>
        <strain evidence="2">CE91-St16</strain>
    </source>
</reference>
<dbReference type="InterPro" id="IPR018490">
    <property type="entry name" value="cNMP-bd_dom_sf"/>
</dbReference>
<name>A0AA37KK04_9BACT</name>
<sequence>MNTVKELLLKECDYPLSGEVMDRFLESAEELHLKRNEILIMSGKVDANIYVVKEGIMRYSYMNGLREVTYAFSLPGTMIISMFSYYFHLPTFYQIEACCESTVVRITRQRYDTLTAQSHDFARWALQMAHGQLFFFEMKNSVINGDAKERFLSLVKNRPEIMEKVPLKFVASYLGITQSYLSRLKKAVMKP</sequence>